<evidence type="ECO:0000313" key="2">
    <source>
        <dbReference type="Proteomes" id="UP000594263"/>
    </source>
</evidence>
<name>A0A7N0ZS30_KALFE</name>
<evidence type="ECO:0000313" key="1">
    <source>
        <dbReference type="EnsemblPlants" id="Kaladp0024s0253.1.v1.1.CDS.1"/>
    </source>
</evidence>
<accession>A0A7N0ZS30</accession>
<dbReference type="AlphaFoldDB" id="A0A7N0ZS30"/>
<dbReference type="EnsemblPlants" id="Kaladp0024s0253.1.v1.1">
    <property type="protein sequence ID" value="Kaladp0024s0253.1.v1.1.CDS.1"/>
    <property type="gene ID" value="Kaladp0024s0253.v1.1"/>
</dbReference>
<protein>
    <submittedName>
        <fullName evidence="1">Uncharacterized protein</fullName>
    </submittedName>
</protein>
<organism evidence="1 2">
    <name type="scientific">Kalanchoe fedtschenkoi</name>
    <name type="common">Lavender scallops</name>
    <name type="synonym">South American air plant</name>
    <dbReference type="NCBI Taxonomy" id="63787"/>
    <lineage>
        <taxon>Eukaryota</taxon>
        <taxon>Viridiplantae</taxon>
        <taxon>Streptophyta</taxon>
        <taxon>Embryophyta</taxon>
        <taxon>Tracheophyta</taxon>
        <taxon>Spermatophyta</taxon>
        <taxon>Magnoliopsida</taxon>
        <taxon>eudicotyledons</taxon>
        <taxon>Gunneridae</taxon>
        <taxon>Pentapetalae</taxon>
        <taxon>Saxifragales</taxon>
        <taxon>Crassulaceae</taxon>
        <taxon>Kalanchoe</taxon>
    </lineage>
</organism>
<sequence length="61" mass="6806">METAIWGRVALSPKHVFNPRPGSLTNSRFFRLIFLFNDGIGLSYCGFDCIGMEIDVLGLVI</sequence>
<keyword evidence="2" id="KW-1185">Reference proteome</keyword>
<proteinExistence type="predicted"/>
<dbReference type="Proteomes" id="UP000594263">
    <property type="component" value="Unplaced"/>
</dbReference>
<reference evidence="1" key="1">
    <citation type="submission" date="2021-01" db="UniProtKB">
        <authorList>
            <consortium name="EnsemblPlants"/>
        </authorList>
    </citation>
    <scope>IDENTIFICATION</scope>
</reference>
<dbReference type="Gramene" id="Kaladp0024s0253.1.v1.1">
    <property type="protein sequence ID" value="Kaladp0024s0253.1.v1.1.CDS.1"/>
    <property type="gene ID" value="Kaladp0024s0253.v1.1"/>
</dbReference>